<dbReference type="Proteomes" id="UP001060215">
    <property type="component" value="Chromosome 5"/>
</dbReference>
<dbReference type="EMBL" id="CM045762">
    <property type="protein sequence ID" value="KAI8009769.1"/>
    <property type="molecule type" value="Genomic_DNA"/>
</dbReference>
<gene>
    <name evidence="1" type="ORF">LOK49_LG06G00094</name>
</gene>
<comment type="caution">
    <text evidence="1">The sequence shown here is derived from an EMBL/GenBank/DDBJ whole genome shotgun (WGS) entry which is preliminary data.</text>
</comment>
<proteinExistence type="predicted"/>
<reference evidence="1 2" key="1">
    <citation type="journal article" date="2022" name="Plant J.">
        <title>Chromosome-level genome of Camellia lanceoleosa provides a valuable resource for understanding genome evolution and self-incompatibility.</title>
        <authorList>
            <person name="Gong W."/>
            <person name="Xiao S."/>
            <person name="Wang L."/>
            <person name="Liao Z."/>
            <person name="Chang Y."/>
            <person name="Mo W."/>
            <person name="Hu G."/>
            <person name="Li W."/>
            <person name="Zhao G."/>
            <person name="Zhu H."/>
            <person name="Hu X."/>
            <person name="Ji K."/>
            <person name="Xiang X."/>
            <person name="Song Q."/>
            <person name="Yuan D."/>
            <person name="Jin S."/>
            <person name="Zhang L."/>
        </authorList>
    </citation>
    <scope>NUCLEOTIDE SEQUENCE [LARGE SCALE GENOMIC DNA]</scope>
    <source>
        <strain evidence="1">SQ_2022a</strain>
    </source>
</reference>
<evidence type="ECO:0000313" key="1">
    <source>
        <dbReference type="EMBL" id="KAI8009769.1"/>
    </source>
</evidence>
<sequence>MQHDLISSMSEGEEANKEVSELKRVVEELKRSISEKGSEGGDGEQSSRAGEENRGVGGEKVAKGERIKVEQEARAKIDEKEGEIRQLKKWVEDLDSVVVKNGLEMEKMKKEREEIEIVKNELEGLLKKSERKGKEMENKMAQLHKELEASEQMIIGLKEKTLNDLNGKAIIGEDEMGSNGLKQLWPVVAGSTGTIAAIAVIYYLRCAMRR</sequence>
<accession>A0ACC0H9Y4</accession>
<protein>
    <submittedName>
        <fullName evidence="1">Uncharacterized protein</fullName>
    </submittedName>
</protein>
<organism evidence="1 2">
    <name type="scientific">Camellia lanceoleosa</name>
    <dbReference type="NCBI Taxonomy" id="1840588"/>
    <lineage>
        <taxon>Eukaryota</taxon>
        <taxon>Viridiplantae</taxon>
        <taxon>Streptophyta</taxon>
        <taxon>Embryophyta</taxon>
        <taxon>Tracheophyta</taxon>
        <taxon>Spermatophyta</taxon>
        <taxon>Magnoliopsida</taxon>
        <taxon>eudicotyledons</taxon>
        <taxon>Gunneridae</taxon>
        <taxon>Pentapetalae</taxon>
        <taxon>asterids</taxon>
        <taxon>Ericales</taxon>
        <taxon>Theaceae</taxon>
        <taxon>Camellia</taxon>
    </lineage>
</organism>
<evidence type="ECO:0000313" key="2">
    <source>
        <dbReference type="Proteomes" id="UP001060215"/>
    </source>
</evidence>
<keyword evidence="2" id="KW-1185">Reference proteome</keyword>
<name>A0ACC0H9Y4_9ERIC</name>